<dbReference type="NCBIfam" id="TIGR00229">
    <property type="entry name" value="sensory_box"/>
    <property type="match status" value="1"/>
</dbReference>
<dbReference type="PROSITE" id="PS50113">
    <property type="entry name" value="PAC"/>
    <property type="match status" value="1"/>
</dbReference>
<dbReference type="InterPro" id="IPR000014">
    <property type="entry name" value="PAS"/>
</dbReference>
<dbReference type="InterPro" id="IPR013655">
    <property type="entry name" value="PAS_fold_3"/>
</dbReference>
<dbReference type="InterPro" id="IPR000160">
    <property type="entry name" value="GGDEF_dom"/>
</dbReference>
<evidence type="ECO:0000256" key="1">
    <source>
        <dbReference type="ARBA" id="ARBA00023015"/>
    </source>
</evidence>
<feature type="domain" description="GGDEF" evidence="6">
    <location>
        <begin position="781"/>
        <end position="903"/>
    </location>
</feature>
<dbReference type="InterPro" id="IPR029787">
    <property type="entry name" value="Nucleotide_cyclase"/>
</dbReference>
<dbReference type="PANTHER" id="PTHR30146">
    <property type="entry name" value="LACI-RELATED TRANSCRIPTIONAL REPRESSOR"/>
    <property type="match status" value="1"/>
</dbReference>
<feature type="coiled-coil region" evidence="4">
    <location>
        <begin position="586"/>
        <end position="623"/>
    </location>
</feature>
<dbReference type="RefSeq" id="WP_256769252.1">
    <property type="nucleotide sequence ID" value="NZ_CP101987.1"/>
</dbReference>
<keyword evidence="3" id="KW-0804">Transcription</keyword>
<protein>
    <submittedName>
        <fullName evidence="7">Substrate-binding domain-containing protein</fullName>
    </submittedName>
</protein>
<evidence type="ECO:0000256" key="2">
    <source>
        <dbReference type="ARBA" id="ARBA00023125"/>
    </source>
</evidence>
<dbReference type="EMBL" id="CP101987">
    <property type="protein sequence ID" value="UUI70094.1"/>
    <property type="molecule type" value="Genomic_DNA"/>
</dbReference>
<dbReference type="SUPFAM" id="SSF55073">
    <property type="entry name" value="Nucleotide cyclase"/>
    <property type="match status" value="1"/>
</dbReference>
<dbReference type="Gene3D" id="3.30.70.270">
    <property type="match status" value="1"/>
</dbReference>
<dbReference type="InterPro" id="IPR001610">
    <property type="entry name" value="PAC"/>
</dbReference>
<evidence type="ECO:0000259" key="6">
    <source>
        <dbReference type="PROSITE" id="PS50887"/>
    </source>
</evidence>
<dbReference type="Pfam" id="PF00990">
    <property type="entry name" value="GGDEF"/>
    <property type="match status" value="1"/>
</dbReference>
<reference evidence="7 8" key="1">
    <citation type="submission" date="2022-07" db="EMBL/GenBank/DDBJ databases">
        <title>Novel species in genus cellulomonas.</title>
        <authorList>
            <person name="Ye L."/>
        </authorList>
    </citation>
    <scope>NUCLEOTIDE SEQUENCE [LARGE SCALE GENOMIC DNA]</scope>
    <source>
        <strain evidence="8">zg-B89</strain>
    </source>
</reference>
<dbReference type="SMART" id="SM00091">
    <property type="entry name" value="PAS"/>
    <property type="match status" value="1"/>
</dbReference>
<dbReference type="InterPro" id="IPR046335">
    <property type="entry name" value="LacI/GalR-like_sensor"/>
</dbReference>
<keyword evidence="2" id="KW-0238">DNA-binding</keyword>
<feature type="domain" description="PAC" evidence="5">
    <location>
        <begin position="696"/>
        <end position="748"/>
    </location>
</feature>
<dbReference type="SUPFAM" id="SSF53822">
    <property type="entry name" value="Periplasmic binding protein-like I"/>
    <property type="match status" value="1"/>
</dbReference>
<keyword evidence="8" id="KW-1185">Reference proteome</keyword>
<keyword evidence="4" id="KW-0175">Coiled coil</keyword>
<gene>
    <name evidence="7" type="ORF">NP048_09605</name>
</gene>
<organism evidence="7 8">
    <name type="scientific">Cellulomonas xiejunii</name>
    <dbReference type="NCBI Taxonomy" id="2968083"/>
    <lineage>
        <taxon>Bacteria</taxon>
        <taxon>Bacillati</taxon>
        <taxon>Actinomycetota</taxon>
        <taxon>Actinomycetes</taxon>
        <taxon>Micrococcales</taxon>
        <taxon>Cellulomonadaceae</taxon>
        <taxon>Cellulomonas</taxon>
    </lineage>
</organism>
<evidence type="ECO:0000313" key="8">
    <source>
        <dbReference type="Proteomes" id="UP001316384"/>
    </source>
</evidence>
<accession>A0ABY5KIG5</accession>
<dbReference type="InterPro" id="IPR035965">
    <property type="entry name" value="PAS-like_dom_sf"/>
</dbReference>
<dbReference type="CDD" id="cd00130">
    <property type="entry name" value="PAS"/>
    <property type="match status" value="1"/>
</dbReference>
<keyword evidence="1" id="KW-0805">Transcription regulation</keyword>
<evidence type="ECO:0000256" key="4">
    <source>
        <dbReference type="SAM" id="Coils"/>
    </source>
</evidence>
<evidence type="ECO:0000313" key="7">
    <source>
        <dbReference type="EMBL" id="UUI70094.1"/>
    </source>
</evidence>
<dbReference type="SMART" id="SM00267">
    <property type="entry name" value="GGDEF"/>
    <property type="match status" value="1"/>
</dbReference>
<dbReference type="Gene3D" id="3.40.50.2300">
    <property type="match status" value="2"/>
</dbReference>
<dbReference type="SUPFAM" id="SSF55785">
    <property type="entry name" value="PYP-like sensor domain (PAS domain)"/>
    <property type="match status" value="1"/>
</dbReference>
<dbReference type="Pfam" id="PF13377">
    <property type="entry name" value="Peripla_BP_3"/>
    <property type="match status" value="1"/>
</dbReference>
<dbReference type="Gene3D" id="3.30.450.20">
    <property type="entry name" value="PAS domain"/>
    <property type="match status" value="1"/>
</dbReference>
<dbReference type="InterPro" id="IPR000700">
    <property type="entry name" value="PAS-assoc_C"/>
</dbReference>
<dbReference type="InterPro" id="IPR043128">
    <property type="entry name" value="Rev_trsase/Diguanyl_cyclase"/>
</dbReference>
<dbReference type="InterPro" id="IPR028082">
    <property type="entry name" value="Peripla_BP_I"/>
</dbReference>
<evidence type="ECO:0000256" key="3">
    <source>
        <dbReference type="ARBA" id="ARBA00023163"/>
    </source>
</evidence>
<dbReference type="Pfam" id="PF08447">
    <property type="entry name" value="PAS_3"/>
    <property type="match status" value="1"/>
</dbReference>
<evidence type="ECO:0000259" key="5">
    <source>
        <dbReference type="PROSITE" id="PS50113"/>
    </source>
</evidence>
<sequence length="903" mass="97390">MHQLDSDGVGEVWKMMAVRRGVPATVRRTIGVLSPVVGGFYFGAVIAGVARAARGVGHRVVAVQTYPAGLDRERYPEESVLDTPVALGAVDGLVVIGKALSPERLAAVREWGVPVVLISEDPAHPDDPVVVPDNVGGVRAAVEHLIWHGHTAIGFLGNLGQRDMRERFAAYRTTLAEHGIESDDSWWYEASDNQEQGGADAAGRMLQAGTPTTAVIAATDRNAVGFQRALRSHGLVLPRDQAVVAFDHADSGARVSPRLSTVDAHFGRVGEHAVGLLLARMRGDDVTPGEHRVPSSLVVRESCGCTEITSPGGDLASGDVSGVELLRRLAESAFAGPAGSAVSRRAGPDAREAWWRAVEEPMDVAAERGISPAPAALGRLSDLTAALQPHPEALEQMVAVLRMVESRRVESLVEGRAANATAVRRAVTDVLLAVTKGCTRAMLARSGQLERTIVDQYEVDMDLLRGDGASPRALGWLPRGVRGHACLGLWVGNDRGPGDREMEIVGVHDTSGTLSRLVGLRTTASQFPPAALTRAGTVGSNELTFVVPVTFGGSDWGLLAIDGTVETRATQPRDRFNHWAALLAVALDQERLLGSLREQRKALEQAAARERALADTVRESEERYALASMAAHDGTWDWDVSAGAVYYSPRWKQTLGYAEDVIGDQPSEWLERVHPADRDELSAAIAAQLAGCGTPLELEHRVRTQSGDYRWMMCRAVTVLDDAGCPARLVGTLVDVTERKEAEIALQRDALHDPETGLVNRLLFLDRLGAALLRCRRSSGYDCAIALVRVVDGAALSRDDDHAPDVHREVVRQLRRPLREGDTTARTGEDDFAILVDDVGPGGMPDRLTELLERLRREIGPRISIGVLGSIRGMRDVSEVLREADIVLLRGQTRSDPRNTAVR</sequence>
<dbReference type="Proteomes" id="UP001316384">
    <property type="component" value="Chromosome"/>
</dbReference>
<dbReference type="CDD" id="cd06267">
    <property type="entry name" value="PBP1_LacI_sugar_binding-like"/>
    <property type="match status" value="1"/>
</dbReference>
<dbReference type="SMART" id="SM00086">
    <property type="entry name" value="PAC"/>
    <property type="match status" value="1"/>
</dbReference>
<proteinExistence type="predicted"/>
<dbReference type="PANTHER" id="PTHR30146:SF109">
    <property type="entry name" value="HTH-TYPE TRANSCRIPTIONAL REGULATOR GALS"/>
    <property type="match status" value="1"/>
</dbReference>
<dbReference type="PROSITE" id="PS50887">
    <property type="entry name" value="GGDEF"/>
    <property type="match status" value="1"/>
</dbReference>
<name>A0ABY5KIG5_9CELL</name>